<accession>A0A439D3M2</accession>
<dbReference type="Pfam" id="PF11807">
    <property type="entry name" value="UstYa"/>
    <property type="match status" value="1"/>
</dbReference>
<sequence>MGSISADSLDPLMSDQDNESGVQWAMKHQEGSGRRHIPRWRRITLAELLLIILISFTIVLISISLAFKPTDKQCARQLSVYSPAMDAVEYIEYDFDNAFGSQSIYRGPPTDEREAAWHALTALHGFEIPAHQLASLNRSTEGLRRVPEDIGTGFVGFLEVFHQLHCLNGGDICETNALLCSYSANERAEYSARAVRISELLANPSSRICTLARALNSIGRQYARPLTRAKPKVKSHANIRLGNGLGLPYHQPLNSLTVYYHFCSSNPNTMRHFSYLALFALGAQQVICAPVTLAENPVVANIQDRARVNPVAANIDPSKSDNVGVFINDDDVKRGVGVVVKPDNVAVVEKPDVAKRGVGVVVKPDNVGVVVKPDNIAVVEKPDVAKRGVGVVVKPDVGVVVKPDNVAVVEKPDAQSEA</sequence>
<evidence type="ECO:0000256" key="2">
    <source>
        <dbReference type="ARBA" id="ARBA00035112"/>
    </source>
</evidence>
<name>A0A439D3M2_9PEZI</name>
<dbReference type="GO" id="GO:0043386">
    <property type="term" value="P:mycotoxin biosynthetic process"/>
    <property type="evidence" value="ECO:0007669"/>
    <property type="project" value="InterPro"/>
</dbReference>
<dbReference type="PANTHER" id="PTHR33365:SF4">
    <property type="entry name" value="CYCLOCHLOROTINE BIOSYNTHESIS PROTEIN O"/>
    <property type="match status" value="1"/>
</dbReference>
<evidence type="ECO:0000256" key="3">
    <source>
        <dbReference type="SAM" id="Phobius"/>
    </source>
</evidence>
<comment type="pathway">
    <text evidence="1">Mycotoxin biosynthesis.</text>
</comment>
<keyword evidence="3" id="KW-1133">Transmembrane helix</keyword>
<dbReference type="AlphaFoldDB" id="A0A439D3M2"/>
<proteinExistence type="inferred from homology"/>
<dbReference type="Proteomes" id="UP000286045">
    <property type="component" value="Unassembled WGS sequence"/>
</dbReference>
<comment type="similarity">
    <text evidence="2">Belongs to the ustYa family.</text>
</comment>
<evidence type="ECO:0000313" key="5">
    <source>
        <dbReference type="Proteomes" id="UP000286045"/>
    </source>
</evidence>
<gene>
    <name evidence="4" type="ORF">EKO27_g6101</name>
</gene>
<dbReference type="STRING" id="363999.A0A439D3M2"/>
<evidence type="ECO:0000256" key="1">
    <source>
        <dbReference type="ARBA" id="ARBA00004685"/>
    </source>
</evidence>
<dbReference type="InterPro" id="IPR021765">
    <property type="entry name" value="UstYa-like"/>
</dbReference>
<evidence type="ECO:0000313" key="4">
    <source>
        <dbReference type="EMBL" id="RWA08994.1"/>
    </source>
</evidence>
<keyword evidence="3" id="KW-0472">Membrane</keyword>
<dbReference type="PANTHER" id="PTHR33365">
    <property type="entry name" value="YALI0B05434P"/>
    <property type="match status" value="1"/>
</dbReference>
<keyword evidence="5" id="KW-1185">Reference proteome</keyword>
<dbReference type="EMBL" id="RYZI01000174">
    <property type="protein sequence ID" value="RWA08994.1"/>
    <property type="molecule type" value="Genomic_DNA"/>
</dbReference>
<organism evidence="4 5">
    <name type="scientific">Xylaria grammica</name>
    <dbReference type="NCBI Taxonomy" id="363999"/>
    <lineage>
        <taxon>Eukaryota</taxon>
        <taxon>Fungi</taxon>
        <taxon>Dikarya</taxon>
        <taxon>Ascomycota</taxon>
        <taxon>Pezizomycotina</taxon>
        <taxon>Sordariomycetes</taxon>
        <taxon>Xylariomycetidae</taxon>
        <taxon>Xylariales</taxon>
        <taxon>Xylariaceae</taxon>
        <taxon>Xylaria</taxon>
    </lineage>
</organism>
<reference evidence="4 5" key="1">
    <citation type="submission" date="2018-12" db="EMBL/GenBank/DDBJ databases">
        <title>Draft genome sequence of Xylaria grammica IHI A82.</title>
        <authorList>
            <person name="Buettner E."/>
            <person name="Kellner H."/>
        </authorList>
    </citation>
    <scope>NUCLEOTIDE SEQUENCE [LARGE SCALE GENOMIC DNA]</scope>
    <source>
        <strain evidence="4 5">IHI A82</strain>
    </source>
</reference>
<protein>
    <submittedName>
        <fullName evidence="4">Uncharacterized protein</fullName>
    </submittedName>
</protein>
<comment type="caution">
    <text evidence="4">The sequence shown here is derived from an EMBL/GenBank/DDBJ whole genome shotgun (WGS) entry which is preliminary data.</text>
</comment>
<feature type="transmembrane region" description="Helical" evidence="3">
    <location>
        <begin position="44"/>
        <end position="67"/>
    </location>
</feature>
<keyword evidence="3" id="KW-0812">Transmembrane</keyword>